<dbReference type="Pfam" id="PF02894">
    <property type="entry name" value="GFO_IDH_MocA_C"/>
    <property type="match status" value="1"/>
</dbReference>
<dbReference type="GO" id="GO:0016491">
    <property type="term" value="F:oxidoreductase activity"/>
    <property type="evidence" value="ECO:0007669"/>
    <property type="project" value="UniProtKB-KW"/>
</dbReference>
<feature type="domain" description="Gfo/Idh/MocA-like oxidoreductase C-terminal" evidence="4">
    <location>
        <begin position="176"/>
        <end position="342"/>
    </location>
</feature>
<dbReference type="InterPro" id="IPR004104">
    <property type="entry name" value="Gfo/Idh/MocA-like_OxRdtase_C"/>
</dbReference>
<name>A0A840PMX2_9ACTN</name>
<dbReference type="EMBL" id="JACHGN010000027">
    <property type="protein sequence ID" value="MBB5139030.1"/>
    <property type="molecule type" value="Genomic_DNA"/>
</dbReference>
<evidence type="ECO:0000259" key="3">
    <source>
        <dbReference type="Pfam" id="PF01408"/>
    </source>
</evidence>
<dbReference type="InterPro" id="IPR050463">
    <property type="entry name" value="Gfo/Idh/MocA_oxidrdct_glycsds"/>
</dbReference>
<dbReference type="SUPFAM" id="SSF55347">
    <property type="entry name" value="Glyceraldehyde-3-phosphate dehydrogenase-like, C-terminal domain"/>
    <property type="match status" value="1"/>
</dbReference>
<evidence type="ECO:0000313" key="5">
    <source>
        <dbReference type="EMBL" id="MBB5139030.1"/>
    </source>
</evidence>
<evidence type="ECO:0000256" key="1">
    <source>
        <dbReference type="ARBA" id="ARBA00010928"/>
    </source>
</evidence>
<dbReference type="InterPro" id="IPR036291">
    <property type="entry name" value="NAD(P)-bd_dom_sf"/>
</dbReference>
<dbReference type="Proteomes" id="UP000578449">
    <property type="component" value="Unassembled WGS sequence"/>
</dbReference>
<organism evidence="5 6">
    <name type="scientific">Thermocatellispora tengchongensis</name>
    <dbReference type="NCBI Taxonomy" id="1073253"/>
    <lineage>
        <taxon>Bacteria</taxon>
        <taxon>Bacillati</taxon>
        <taxon>Actinomycetota</taxon>
        <taxon>Actinomycetes</taxon>
        <taxon>Streptosporangiales</taxon>
        <taxon>Streptosporangiaceae</taxon>
        <taxon>Thermocatellispora</taxon>
    </lineage>
</organism>
<dbReference type="PANTHER" id="PTHR43818:SF11">
    <property type="entry name" value="BCDNA.GH03377"/>
    <property type="match status" value="1"/>
</dbReference>
<evidence type="ECO:0000259" key="4">
    <source>
        <dbReference type="Pfam" id="PF02894"/>
    </source>
</evidence>
<accession>A0A840PMX2</accession>
<dbReference type="SUPFAM" id="SSF51735">
    <property type="entry name" value="NAD(P)-binding Rossmann-fold domains"/>
    <property type="match status" value="1"/>
</dbReference>
<keyword evidence="6" id="KW-1185">Reference proteome</keyword>
<dbReference type="RefSeq" id="WP_185055887.1">
    <property type="nucleotide sequence ID" value="NZ_BAABIX010000016.1"/>
</dbReference>
<gene>
    <name evidence="5" type="ORF">HNP84_008793</name>
</gene>
<dbReference type="AlphaFoldDB" id="A0A840PMX2"/>
<comment type="similarity">
    <text evidence="1">Belongs to the Gfo/Idh/MocA family.</text>
</comment>
<protein>
    <submittedName>
        <fullName evidence="5">Putative dehydrogenase</fullName>
    </submittedName>
</protein>
<dbReference type="Pfam" id="PF01408">
    <property type="entry name" value="GFO_IDH_MocA"/>
    <property type="match status" value="1"/>
</dbReference>
<evidence type="ECO:0000256" key="2">
    <source>
        <dbReference type="ARBA" id="ARBA00023002"/>
    </source>
</evidence>
<dbReference type="Gene3D" id="3.40.50.720">
    <property type="entry name" value="NAD(P)-binding Rossmann-like Domain"/>
    <property type="match status" value="1"/>
</dbReference>
<dbReference type="GO" id="GO:0000166">
    <property type="term" value="F:nucleotide binding"/>
    <property type="evidence" value="ECO:0007669"/>
    <property type="project" value="InterPro"/>
</dbReference>
<keyword evidence="2" id="KW-0560">Oxidoreductase</keyword>
<reference evidence="5 6" key="1">
    <citation type="submission" date="2020-08" db="EMBL/GenBank/DDBJ databases">
        <title>Genomic Encyclopedia of Type Strains, Phase IV (KMG-IV): sequencing the most valuable type-strain genomes for metagenomic binning, comparative biology and taxonomic classification.</title>
        <authorList>
            <person name="Goeker M."/>
        </authorList>
    </citation>
    <scope>NUCLEOTIDE SEQUENCE [LARGE SCALE GENOMIC DNA]</scope>
    <source>
        <strain evidence="5 6">DSM 45615</strain>
    </source>
</reference>
<evidence type="ECO:0000313" key="6">
    <source>
        <dbReference type="Proteomes" id="UP000578449"/>
    </source>
</evidence>
<dbReference type="PANTHER" id="PTHR43818">
    <property type="entry name" value="BCDNA.GH03377"/>
    <property type="match status" value="1"/>
</dbReference>
<feature type="domain" description="Gfo/Idh/MocA-like oxidoreductase N-terminal" evidence="3">
    <location>
        <begin position="13"/>
        <end position="131"/>
    </location>
</feature>
<dbReference type="InterPro" id="IPR000683">
    <property type="entry name" value="Gfo/Idh/MocA-like_OxRdtase_N"/>
</dbReference>
<dbReference type="Gene3D" id="3.30.360.10">
    <property type="entry name" value="Dihydrodipicolinate Reductase, domain 2"/>
    <property type="match status" value="1"/>
</dbReference>
<proteinExistence type="inferred from homology"/>
<sequence length="352" mass="38208">MTFTTIAEDRPLRGVIVGAGFIGRQWAPELLRHPLTRLVGWADVDRDRVRAAADGFGLPDLPVSDSVYALLEGEEPDFIVNCTVPAAHHEVTVAALGQGVSVLSEKPMAVTLEEARSMVAAADRARRLFMVSQNRRHLPGLVAYRRTLAELGPLGLLHSDFSIPYRGASFLSTLEDPLLQDMAIHLFDAARAVSGADPVSVYCESFRPPWSWYSGNCTAVATFEMTGGLRYTFNGSWSAPGYATSWTGSWQATGTRGSARWDGDLMLTVDPAKGEHIRPHQPEPERHPGRTRFQGLAEGLEEFVTALRTGTPPQGECHDNIRSLAMVTAALESARTGVRVPVLPDPPTGEGP</sequence>
<comment type="caution">
    <text evidence="5">The sequence shown here is derived from an EMBL/GenBank/DDBJ whole genome shotgun (WGS) entry which is preliminary data.</text>
</comment>